<name>A0A927IFV2_9BACT</name>
<evidence type="ECO:0000256" key="1">
    <source>
        <dbReference type="SAM" id="Phobius"/>
    </source>
</evidence>
<keyword evidence="1" id="KW-1133">Transmembrane helix</keyword>
<dbReference type="EMBL" id="JACYFG010000002">
    <property type="protein sequence ID" value="MBD5778184.1"/>
    <property type="molecule type" value="Genomic_DNA"/>
</dbReference>
<accession>A0A927IFV2</accession>
<keyword evidence="3" id="KW-1185">Reference proteome</keyword>
<dbReference type="InterPro" id="IPR012902">
    <property type="entry name" value="N_methyl_site"/>
</dbReference>
<evidence type="ECO:0000313" key="2">
    <source>
        <dbReference type="EMBL" id="MBD5778184.1"/>
    </source>
</evidence>
<protein>
    <submittedName>
        <fullName evidence="2">Prepilin-type N-terminal cleavage/methylation domain-containing protein</fullName>
    </submittedName>
</protein>
<gene>
    <name evidence="2" type="ORF">IEN85_01570</name>
</gene>
<dbReference type="AlphaFoldDB" id="A0A927IFV2"/>
<dbReference type="NCBIfam" id="TIGR02532">
    <property type="entry name" value="IV_pilin_GFxxxE"/>
    <property type="match status" value="1"/>
</dbReference>
<dbReference type="RefSeq" id="WP_191615303.1">
    <property type="nucleotide sequence ID" value="NZ_JACYFG010000002.1"/>
</dbReference>
<dbReference type="Pfam" id="PF07963">
    <property type="entry name" value="N_methyl"/>
    <property type="match status" value="1"/>
</dbReference>
<dbReference type="Proteomes" id="UP000622317">
    <property type="component" value="Unassembled WGS sequence"/>
</dbReference>
<organism evidence="2 3">
    <name type="scientific">Pelagicoccus enzymogenes</name>
    <dbReference type="NCBI Taxonomy" id="2773457"/>
    <lineage>
        <taxon>Bacteria</taxon>
        <taxon>Pseudomonadati</taxon>
        <taxon>Verrucomicrobiota</taxon>
        <taxon>Opitutia</taxon>
        <taxon>Puniceicoccales</taxon>
        <taxon>Pelagicoccaceae</taxon>
        <taxon>Pelagicoccus</taxon>
    </lineage>
</organism>
<feature type="transmembrane region" description="Helical" evidence="1">
    <location>
        <begin position="21"/>
        <end position="40"/>
    </location>
</feature>
<sequence length="208" mass="23137">MRQSTANSNVRRRGGFTLAELLISLGVFSIVMAIAMTFLVNGANFAAYNEGKLLINRDIRKFTSELSDHATYSNYFKIFKSFEDRTVVDEGGSGDFLVLAFVDPAAPSKFTQLIGYYRSATPTTEGPVQKFSLSFDPPSDEYLEDLLPDIDTAGSHPEVIELSKGLSDQRLFYNFFNRSITVQGEIIHEGSLKKQATNTYNFTVSPRG</sequence>
<keyword evidence="1" id="KW-0812">Transmembrane</keyword>
<reference evidence="2" key="1">
    <citation type="submission" date="2020-09" db="EMBL/GenBank/DDBJ databases">
        <title>Pelagicoccus enzymogenes sp. nov. with an EPS production, isolated from marine sediment.</title>
        <authorList>
            <person name="Feng X."/>
        </authorList>
    </citation>
    <scope>NUCLEOTIDE SEQUENCE</scope>
    <source>
        <strain evidence="2">NFK12</strain>
    </source>
</reference>
<proteinExistence type="predicted"/>
<evidence type="ECO:0000313" key="3">
    <source>
        <dbReference type="Proteomes" id="UP000622317"/>
    </source>
</evidence>
<keyword evidence="1" id="KW-0472">Membrane</keyword>
<comment type="caution">
    <text evidence="2">The sequence shown here is derived from an EMBL/GenBank/DDBJ whole genome shotgun (WGS) entry which is preliminary data.</text>
</comment>